<gene>
    <name evidence="7" type="ORF">J7656_09030</name>
</gene>
<evidence type="ECO:0000313" key="7">
    <source>
        <dbReference type="EMBL" id="QUO46758.1"/>
    </source>
</evidence>
<dbReference type="EMBL" id="CP073695">
    <property type="protein sequence ID" value="QUO46758.1"/>
    <property type="molecule type" value="Genomic_DNA"/>
</dbReference>
<feature type="domain" description="DUF8108" evidence="5">
    <location>
        <begin position="103"/>
        <end position="169"/>
    </location>
</feature>
<dbReference type="RefSeq" id="WP_017343205.1">
    <property type="nucleotide sequence ID" value="NZ_CP073695.1"/>
</dbReference>
<feature type="domain" description="DZANK-type" evidence="3">
    <location>
        <begin position="15"/>
        <end position="63"/>
    </location>
</feature>
<protein>
    <submittedName>
        <fullName evidence="7">Zinc ribbon domain-containing protein</fullName>
    </submittedName>
</protein>
<keyword evidence="2" id="KW-0472">Membrane</keyword>
<evidence type="ECO:0000256" key="1">
    <source>
        <dbReference type="SAM" id="MobiDB-lite"/>
    </source>
</evidence>
<organism evidence="7 8">
    <name type="scientific">Halorubrum ruber</name>
    <dbReference type="NCBI Taxonomy" id="2982524"/>
    <lineage>
        <taxon>Archaea</taxon>
        <taxon>Methanobacteriati</taxon>
        <taxon>Methanobacteriota</taxon>
        <taxon>Stenosarchaea group</taxon>
        <taxon>Halobacteria</taxon>
        <taxon>Halobacteriales</taxon>
        <taxon>Haloferacaceae</taxon>
        <taxon>Halorubrum</taxon>
    </lineage>
</organism>
<dbReference type="Pfam" id="PF26438">
    <property type="entry name" value="DUF8108_N"/>
    <property type="match status" value="1"/>
</dbReference>
<feature type="region of interest" description="Disordered" evidence="1">
    <location>
        <begin position="324"/>
        <end position="407"/>
    </location>
</feature>
<dbReference type="InterPro" id="IPR058421">
    <property type="entry name" value="DUF8108_C"/>
</dbReference>
<dbReference type="InterPro" id="IPR025874">
    <property type="entry name" value="DZR"/>
</dbReference>
<feature type="transmembrane region" description="Helical" evidence="2">
    <location>
        <begin position="219"/>
        <end position="238"/>
    </location>
</feature>
<evidence type="ECO:0000313" key="8">
    <source>
        <dbReference type="Proteomes" id="UP000679341"/>
    </source>
</evidence>
<feature type="domain" description="DUF8108" evidence="6">
    <location>
        <begin position="188"/>
        <end position="238"/>
    </location>
</feature>
<feature type="region of interest" description="Disordered" evidence="1">
    <location>
        <begin position="64"/>
        <end position="105"/>
    </location>
</feature>
<sequence>MPSETSDPGGPPAACPACGEAVPAGASFCPDCGADLGNPADPAYCSACGEAFDDDDRFCSNCGASRSGGGPDASEPAGRATEESADPDSSPSRSASTPRESSRAFRRRVQDHLDAGWNVERDDGDRVVLVDRGIGSVGVHILLFIFTSGIGNLLYGWWHYSKLAERRRLVRGDETAARAPSSAAGESLTETAAGYILIALLLAIGGLIAYFAATSGSPPAALIGLAFIGLGLGVAPPVRRRLDRRHGVTAFGRKKTVDHRIVRPPESVEEPCVVCGEAFERGLVRRRRDETVVAGVPVRTHSMRHNHYCADCARSELFGDRVGSPSLDDMADDAGPVDDVDAVDDADAADDADGDDAGHDDEGFADADADGGDAADDADGGDAADEADGGDTADDAFSDERATEATE</sequence>
<feature type="compositionally biased region" description="Acidic residues" evidence="1">
    <location>
        <begin position="363"/>
        <end position="397"/>
    </location>
</feature>
<dbReference type="InterPro" id="IPR058963">
    <property type="entry name" value="DUF8108_M"/>
</dbReference>
<dbReference type="OrthoDB" id="53394at2157"/>
<feature type="transmembrane region" description="Helical" evidence="2">
    <location>
        <begin position="137"/>
        <end position="158"/>
    </location>
</feature>
<feature type="transmembrane region" description="Helical" evidence="2">
    <location>
        <begin position="192"/>
        <end position="213"/>
    </location>
</feature>
<feature type="compositionally biased region" description="Basic and acidic residues" evidence="1">
    <location>
        <begin position="398"/>
        <end position="407"/>
    </location>
</feature>
<evidence type="ECO:0000259" key="5">
    <source>
        <dbReference type="Pfam" id="PF26438"/>
    </source>
</evidence>
<evidence type="ECO:0000259" key="6">
    <source>
        <dbReference type="Pfam" id="PF26440"/>
    </source>
</evidence>
<dbReference type="Pfam" id="PF12773">
    <property type="entry name" value="DZR"/>
    <property type="match status" value="1"/>
</dbReference>
<evidence type="ECO:0000259" key="4">
    <source>
        <dbReference type="Pfam" id="PF26413"/>
    </source>
</evidence>
<dbReference type="InterPro" id="IPR058962">
    <property type="entry name" value="DUF8108_N"/>
</dbReference>
<keyword evidence="8" id="KW-1185">Reference proteome</keyword>
<feature type="compositionally biased region" description="Low complexity" evidence="1">
    <location>
        <begin position="87"/>
        <end position="99"/>
    </location>
</feature>
<dbReference type="AlphaFoldDB" id="A0A8T8LIQ4"/>
<dbReference type="KEGG" id="hss:J7656_09030"/>
<dbReference type="Pfam" id="PF26413">
    <property type="entry name" value="DUF8108"/>
    <property type="match status" value="1"/>
</dbReference>
<proteinExistence type="predicted"/>
<dbReference type="Pfam" id="PF26440">
    <property type="entry name" value="DUF8108_M"/>
    <property type="match status" value="1"/>
</dbReference>
<feature type="compositionally biased region" description="Acidic residues" evidence="1">
    <location>
        <begin position="329"/>
        <end position="355"/>
    </location>
</feature>
<dbReference type="GeneID" id="64827680"/>
<dbReference type="Proteomes" id="UP000679341">
    <property type="component" value="Chromosome"/>
</dbReference>
<keyword evidence="2" id="KW-0812">Transmembrane</keyword>
<feature type="domain" description="DUF8108" evidence="4">
    <location>
        <begin position="243"/>
        <end position="314"/>
    </location>
</feature>
<accession>A0A8T8LIQ4</accession>
<evidence type="ECO:0000259" key="3">
    <source>
        <dbReference type="Pfam" id="PF12773"/>
    </source>
</evidence>
<name>A0A8T8LIQ4_9EURY</name>
<reference evidence="7 8" key="1">
    <citation type="submission" date="2021-03" db="EMBL/GenBank/DDBJ databases">
        <title>Halorubrum sodomense MBLA0099, Whole genome shotgun sequencing.</title>
        <authorList>
            <person name="Seo M.-J."/>
            <person name="Cho E.-S."/>
            <person name="Hwang C.Y."/>
        </authorList>
    </citation>
    <scope>NUCLEOTIDE SEQUENCE [LARGE SCALE GENOMIC DNA]</scope>
    <source>
        <strain evidence="7 8">MBLA0099</strain>
    </source>
</reference>
<keyword evidence="2" id="KW-1133">Transmembrane helix</keyword>
<evidence type="ECO:0000256" key="2">
    <source>
        <dbReference type="SAM" id="Phobius"/>
    </source>
</evidence>